<dbReference type="InterPro" id="IPR020845">
    <property type="entry name" value="AMP-binding_CS"/>
</dbReference>
<dbReference type="Pfam" id="PF13193">
    <property type="entry name" value="AMP-binding_C"/>
    <property type="match status" value="1"/>
</dbReference>
<dbReference type="PROSITE" id="PS00455">
    <property type="entry name" value="AMP_BINDING"/>
    <property type="match status" value="1"/>
</dbReference>
<gene>
    <name evidence="3" type="ORF">K7395_19615</name>
</gene>
<dbReference type="InterPro" id="IPR001031">
    <property type="entry name" value="Thioesterase"/>
</dbReference>
<dbReference type="CDD" id="cd05930">
    <property type="entry name" value="A_NRPS"/>
    <property type="match status" value="1"/>
</dbReference>
<dbReference type="Gene3D" id="3.40.50.12780">
    <property type="entry name" value="N-terminal domain of ligase-like"/>
    <property type="match status" value="1"/>
</dbReference>
<dbReference type="Pfam" id="PF00550">
    <property type="entry name" value="PP-binding"/>
    <property type="match status" value="1"/>
</dbReference>
<dbReference type="Pfam" id="PF00975">
    <property type="entry name" value="Thioesterase"/>
    <property type="match status" value="1"/>
</dbReference>
<dbReference type="Gene3D" id="3.40.50.1820">
    <property type="entry name" value="alpha/beta hydrolase"/>
    <property type="match status" value="1"/>
</dbReference>
<dbReference type="InterPro" id="IPR000873">
    <property type="entry name" value="AMP-dep_synth/lig_dom"/>
</dbReference>
<evidence type="ECO:0000259" key="2">
    <source>
        <dbReference type="PROSITE" id="PS50075"/>
    </source>
</evidence>
<dbReference type="PROSITE" id="PS50075">
    <property type="entry name" value="CARRIER"/>
    <property type="match status" value="1"/>
</dbReference>
<dbReference type="SUPFAM" id="SSF53474">
    <property type="entry name" value="alpha/beta-Hydrolases"/>
    <property type="match status" value="1"/>
</dbReference>
<evidence type="ECO:0000313" key="4">
    <source>
        <dbReference type="Proteomes" id="UP001056079"/>
    </source>
</evidence>
<dbReference type="InterPro" id="IPR009081">
    <property type="entry name" value="PP-bd_ACP"/>
</dbReference>
<name>A0ABY4UWY8_STRFL</name>
<protein>
    <submittedName>
        <fullName evidence="3">Amino acid adenylation domain-containing protein</fullName>
    </submittedName>
</protein>
<dbReference type="Proteomes" id="UP001056079">
    <property type="component" value="Chromosome"/>
</dbReference>
<reference evidence="3" key="1">
    <citation type="submission" date="2021-08" db="EMBL/GenBank/DDBJ databases">
        <title>DNA methylation of m4C regulates biosynthesis of daptomycin in Streptomyces roseosporus L30.</title>
        <authorList>
            <person name="Fang J.-L."/>
        </authorList>
    </citation>
    <scope>NUCLEOTIDE SEQUENCE</scope>
    <source>
        <strain evidence="3">L30</strain>
    </source>
</reference>
<dbReference type="InterPro" id="IPR025110">
    <property type="entry name" value="AMP-bd_C"/>
</dbReference>
<dbReference type="RefSeq" id="WP_006125620.1">
    <property type="nucleotide sequence ID" value="NZ_CP098609.1"/>
</dbReference>
<dbReference type="InterPro" id="IPR036736">
    <property type="entry name" value="ACP-like_sf"/>
</dbReference>
<keyword evidence="4" id="KW-1185">Reference proteome</keyword>
<accession>A0ABY4UWY8</accession>
<organism evidence="3 4">
    <name type="scientific">Streptomyces filamentosus</name>
    <name type="common">Streptomyces roseosporus</name>
    <dbReference type="NCBI Taxonomy" id="67294"/>
    <lineage>
        <taxon>Bacteria</taxon>
        <taxon>Bacillati</taxon>
        <taxon>Actinomycetota</taxon>
        <taxon>Actinomycetes</taxon>
        <taxon>Kitasatosporales</taxon>
        <taxon>Streptomycetaceae</taxon>
        <taxon>Streptomyces</taxon>
    </lineage>
</organism>
<feature type="domain" description="Carrier" evidence="2">
    <location>
        <begin position="529"/>
        <end position="608"/>
    </location>
</feature>
<proteinExistence type="predicted"/>
<dbReference type="PANTHER" id="PTHR45527:SF1">
    <property type="entry name" value="FATTY ACID SYNTHASE"/>
    <property type="match status" value="1"/>
</dbReference>
<comment type="cofactor">
    <cofactor evidence="1">
        <name>pantetheine 4'-phosphate</name>
        <dbReference type="ChEBI" id="CHEBI:47942"/>
    </cofactor>
</comment>
<dbReference type="Pfam" id="PF00501">
    <property type="entry name" value="AMP-binding"/>
    <property type="match status" value="1"/>
</dbReference>
<dbReference type="InterPro" id="IPR045851">
    <property type="entry name" value="AMP-bd_C_sf"/>
</dbReference>
<dbReference type="InterPro" id="IPR010071">
    <property type="entry name" value="AA_adenyl_dom"/>
</dbReference>
<sequence length="857" mass="89994">MTEKAEAVRGRQAHGVGPVRPLPDRRAHEIFEECARATPSAIAAVHRGTRWTYAELDAAANRVAGALLSAGLRPEGVVSVISHRSLDWLAAMLGIFKAGGAYLPIDPAYPDERIADLLHRSGSRLALVEDDVSERPLKEAAVRALPLAPAAAVEAQPAATVARVGDGALAYIYFTSGSTGAPKGAACEHAGMLNHLLAKIDTFEIAAGTAVAQTASQCFDISLWQALAPLLVGGSTVIIDPELMLDVPALLALLAAENVGVLQLVPSYLDVIVSRLERGDRAPDSLRMLGVTGEAVSPQVLTRWFKQCPDVPVVNAYGATEASDDTTHEVIRGMADDEQVTVGVPIANVLVDVVGEDGLPVADDSVGEITFSGVCVGRGYINDPERTAEAFGDDPVRPGLRRYRTGDYGHWLSDGRLRFVGRRDEQVKISGVRVEVGEVEAQLLRVAGVRAACVIVMPDGASKRLAGFYTAEQAIPTVRELLADRLPTQLVPRTLRWLPEFPLTDNGKVDKRALAELETSSASGNSVTPPRTAAERRIATVWAEVLGLPLDEVGRNDDFFAHGGGSLAAVRLVVQLGGLISLVDLMANPVLADLAAAAEGAGPAEAPLLQPLSVPKGATAALVCVPYEAGNALNFGAMARALSAADVAVYAVELPGHDFARPDEELAGVDRVAGPLTREILDRIELPVALWGHGAGVALALETARSLREAGAPPRHLFLAAAIEREPADGGPAGGGTAAAGSTDIGAWLRDAGALTDVDQSRSSRGELIERAYRHDLREAERYLSDFSGTLDLPTTIVAIPAAPGEGEATARCADVLPGARITRFAEPSRYLVRSHPAAAAEIVTATLAAAEEGSTR</sequence>
<dbReference type="InterPro" id="IPR042099">
    <property type="entry name" value="ANL_N_sf"/>
</dbReference>
<dbReference type="NCBIfam" id="TIGR01733">
    <property type="entry name" value="AA-adenyl-dom"/>
    <property type="match status" value="1"/>
</dbReference>
<dbReference type="Gene3D" id="3.30.300.30">
    <property type="match status" value="1"/>
</dbReference>
<dbReference type="Gene3D" id="1.10.1200.10">
    <property type="entry name" value="ACP-like"/>
    <property type="match status" value="1"/>
</dbReference>
<dbReference type="InterPro" id="IPR029058">
    <property type="entry name" value="AB_hydrolase_fold"/>
</dbReference>
<dbReference type="PANTHER" id="PTHR45527">
    <property type="entry name" value="NONRIBOSOMAL PEPTIDE SYNTHETASE"/>
    <property type="match status" value="1"/>
</dbReference>
<evidence type="ECO:0000313" key="3">
    <source>
        <dbReference type="EMBL" id="USC48776.1"/>
    </source>
</evidence>
<evidence type="ECO:0000256" key="1">
    <source>
        <dbReference type="ARBA" id="ARBA00001957"/>
    </source>
</evidence>
<dbReference type="EMBL" id="CP098609">
    <property type="protein sequence ID" value="USC48776.1"/>
    <property type="molecule type" value="Genomic_DNA"/>
</dbReference>
<dbReference type="SUPFAM" id="SSF56801">
    <property type="entry name" value="Acetyl-CoA synthetase-like"/>
    <property type="match status" value="1"/>
</dbReference>